<accession>A0AAD9WWH0</accession>
<dbReference type="EMBL" id="JANJYI010000006">
    <property type="protein sequence ID" value="KAK2646454.1"/>
    <property type="molecule type" value="Genomic_DNA"/>
</dbReference>
<dbReference type="InterPro" id="IPR045192">
    <property type="entry name" value="AP180-like"/>
</dbReference>
<dbReference type="GO" id="GO:0005905">
    <property type="term" value="C:clathrin-coated pit"/>
    <property type="evidence" value="ECO:0007669"/>
    <property type="project" value="UniProtKB-SubCell"/>
</dbReference>
<evidence type="ECO:0000256" key="1">
    <source>
        <dbReference type="ARBA" id="ARBA00004132"/>
    </source>
</evidence>
<sequence>CIQLSSSNRFQKISGHFCSRRSSSGLYRLQFFNILKLEERIMAAGNPQQSLRKALRVLKDSTKVGLVNLNSDNKWLDIAIVKATNHDEVLPKEKHIKTILDAVSVSKPRADVAYCIQGLAKRLAKTRNWKVALKTLIVIHRALREVGPTFCQELINYSQGRALMLNLSHFRDDSSPVAWDYSAWVRTYALYLEERVECYRILKYDIIEKMCWKEKRLDIPDFLEHLPPLQQLLFRLLGCKPEGAASSNSLINHTLSIVVGESVNLYVAITDGILILVEKYFEMQGHYAIRTLEIYKKAGNQAESLSELFEICRGIYFGQGQKYIKIKQPPASFLAAMEDYVKDAPTSLVFQSTAVSADRCIPLKEAPKVVAIPEEDLLTKKQDANVKEKSDQYEAKP</sequence>
<dbReference type="SUPFAM" id="SSF89009">
    <property type="entry name" value="GAT-like domain"/>
    <property type="match status" value="1"/>
</dbReference>
<dbReference type="Gene3D" id="1.20.58.150">
    <property type="entry name" value="ANTH domain"/>
    <property type="match status" value="1"/>
</dbReference>
<evidence type="ECO:0000256" key="4">
    <source>
        <dbReference type="ARBA" id="ARBA00022583"/>
    </source>
</evidence>
<proteinExistence type="predicted"/>
<evidence type="ECO:0000256" key="5">
    <source>
        <dbReference type="ARBA" id="ARBA00023034"/>
    </source>
</evidence>
<dbReference type="SMART" id="SM00273">
    <property type="entry name" value="ENTH"/>
    <property type="match status" value="1"/>
</dbReference>
<dbReference type="InterPro" id="IPR014712">
    <property type="entry name" value="ANTH_dom_sf"/>
</dbReference>
<comment type="caution">
    <text evidence="10">The sequence shown here is derived from an EMBL/GenBank/DDBJ whole genome shotgun (WGS) entry which is preliminary data.</text>
</comment>
<dbReference type="CDD" id="cd03564">
    <property type="entry name" value="ANTH_N"/>
    <property type="match status" value="1"/>
</dbReference>
<name>A0AAD9WWH0_9ROSI</name>
<dbReference type="Pfam" id="PF07651">
    <property type="entry name" value="ANTH"/>
    <property type="match status" value="1"/>
</dbReference>
<keyword evidence="11" id="KW-1185">Reference proteome</keyword>
<feature type="non-terminal residue" evidence="10">
    <location>
        <position position="1"/>
    </location>
</feature>
<dbReference type="GO" id="GO:0072583">
    <property type="term" value="P:clathrin-dependent endocytosis"/>
    <property type="evidence" value="ECO:0007669"/>
    <property type="project" value="InterPro"/>
</dbReference>
<dbReference type="GO" id="GO:0048268">
    <property type="term" value="P:clathrin coat assembly"/>
    <property type="evidence" value="ECO:0007669"/>
    <property type="project" value="InterPro"/>
</dbReference>
<keyword evidence="6" id="KW-0472">Membrane</keyword>
<dbReference type="GO" id="GO:0005546">
    <property type="term" value="F:phosphatidylinositol-4,5-bisphosphate binding"/>
    <property type="evidence" value="ECO:0007669"/>
    <property type="project" value="TreeGrafter"/>
</dbReference>
<dbReference type="FunFam" id="1.20.58.150:FF:000005">
    <property type="entry name" value="putative clathrin assembly protein At2g25430"/>
    <property type="match status" value="1"/>
</dbReference>
<organism evidence="10 11">
    <name type="scientific">Dipteronia dyeriana</name>
    <dbReference type="NCBI Taxonomy" id="168575"/>
    <lineage>
        <taxon>Eukaryota</taxon>
        <taxon>Viridiplantae</taxon>
        <taxon>Streptophyta</taxon>
        <taxon>Embryophyta</taxon>
        <taxon>Tracheophyta</taxon>
        <taxon>Spermatophyta</taxon>
        <taxon>Magnoliopsida</taxon>
        <taxon>eudicotyledons</taxon>
        <taxon>Gunneridae</taxon>
        <taxon>Pentapetalae</taxon>
        <taxon>rosids</taxon>
        <taxon>malvids</taxon>
        <taxon>Sapindales</taxon>
        <taxon>Sapindaceae</taxon>
        <taxon>Hippocastanoideae</taxon>
        <taxon>Acereae</taxon>
        <taxon>Dipteronia</taxon>
    </lineage>
</organism>
<evidence type="ECO:0000256" key="6">
    <source>
        <dbReference type="ARBA" id="ARBA00023136"/>
    </source>
</evidence>
<dbReference type="InterPro" id="IPR048050">
    <property type="entry name" value="ANTH_N_plant"/>
</dbReference>
<gene>
    <name evidence="10" type="ORF">Ddye_021649</name>
</gene>
<dbReference type="GO" id="GO:0000149">
    <property type="term" value="F:SNARE binding"/>
    <property type="evidence" value="ECO:0007669"/>
    <property type="project" value="TreeGrafter"/>
</dbReference>
<dbReference type="GO" id="GO:0006900">
    <property type="term" value="P:vesicle budding from membrane"/>
    <property type="evidence" value="ECO:0007669"/>
    <property type="project" value="TreeGrafter"/>
</dbReference>
<evidence type="ECO:0000256" key="8">
    <source>
        <dbReference type="ARBA" id="ARBA00023329"/>
    </source>
</evidence>
<dbReference type="AlphaFoldDB" id="A0AAD9WWH0"/>
<keyword evidence="8" id="KW-0968">Cytoplasmic vesicle</keyword>
<dbReference type="GO" id="GO:0032050">
    <property type="term" value="F:clathrin heavy chain binding"/>
    <property type="evidence" value="ECO:0007669"/>
    <property type="project" value="TreeGrafter"/>
</dbReference>
<reference evidence="10" key="1">
    <citation type="journal article" date="2023" name="Plant J.">
        <title>Genome sequences and population genomics provide insights into the demographic history, inbreeding, and mutation load of two 'living fossil' tree species of Dipteronia.</title>
        <authorList>
            <person name="Feng Y."/>
            <person name="Comes H.P."/>
            <person name="Chen J."/>
            <person name="Zhu S."/>
            <person name="Lu R."/>
            <person name="Zhang X."/>
            <person name="Li P."/>
            <person name="Qiu J."/>
            <person name="Olsen K.M."/>
            <person name="Qiu Y."/>
        </authorList>
    </citation>
    <scope>NUCLEOTIDE SEQUENCE</scope>
    <source>
        <strain evidence="10">KIB01</strain>
    </source>
</reference>
<comment type="subcellular location">
    <subcellularLocation>
        <location evidence="1">Cytoplasmic vesicle</location>
        <location evidence="1">Clathrin-coated vesicle</location>
    </subcellularLocation>
    <subcellularLocation>
        <location evidence="2">Golgi apparatus</location>
    </subcellularLocation>
    <subcellularLocation>
        <location evidence="3">Membrane</location>
        <location evidence="3">Clathrin-coated pit</location>
    </subcellularLocation>
</comment>
<dbReference type="GO" id="GO:0005545">
    <property type="term" value="F:1-phosphatidylinositol binding"/>
    <property type="evidence" value="ECO:0007669"/>
    <property type="project" value="InterPro"/>
</dbReference>
<keyword evidence="5" id="KW-0333">Golgi apparatus</keyword>
<evidence type="ECO:0000256" key="3">
    <source>
        <dbReference type="ARBA" id="ARBA00004600"/>
    </source>
</evidence>
<dbReference type="GO" id="GO:0030136">
    <property type="term" value="C:clathrin-coated vesicle"/>
    <property type="evidence" value="ECO:0007669"/>
    <property type="project" value="UniProtKB-SubCell"/>
</dbReference>
<dbReference type="SUPFAM" id="SSF48464">
    <property type="entry name" value="ENTH/VHS domain"/>
    <property type="match status" value="1"/>
</dbReference>
<evidence type="ECO:0000256" key="2">
    <source>
        <dbReference type="ARBA" id="ARBA00004555"/>
    </source>
</evidence>
<dbReference type="InterPro" id="IPR011417">
    <property type="entry name" value="ANTH_dom"/>
</dbReference>
<dbReference type="Gene3D" id="1.25.40.90">
    <property type="match status" value="1"/>
</dbReference>
<dbReference type="Proteomes" id="UP001280121">
    <property type="component" value="Unassembled WGS sequence"/>
</dbReference>
<dbReference type="GO" id="GO:0005794">
    <property type="term" value="C:Golgi apparatus"/>
    <property type="evidence" value="ECO:0007669"/>
    <property type="project" value="UniProtKB-SubCell"/>
</dbReference>
<dbReference type="PANTHER" id="PTHR22951:SF97">
    <property type="entry name" value="ENTH DOMAIN-CONTAINING PROTEIN"/>
    <property type="match status" value="1"/>
</dbReference>
<dbReference type="PANTHER" id="PTHR22951">
    <property type="entry name" value="CLATHRIN ASSEMBLY PROTEIN"/>
    <property type="match status" value="1"/>
</dbReference>
<evidence type="ECO:0000313" key="10">
    <source>
        <dbReference type="EMBL" id="KAK2646454.1"/>
    </source>
</evidence>
<keyword evidence="7" id="KW-0168">Coated pit</keyword>
<feature type="domain" description="ENTH" evidence="9">
    <location>
        <begin position="68"/>
        <end position="206"/>
    </location>
</feature>
<keyword evidence="4" id="KW-0254">Endocytosis</keyword>
<dbReference type="InterPro" id="IPR013809">
    <property type="entry name" value="ENTH"/>
</dbReference>
<evidence type="ECO:0000256" key="7">
    <source>
        <dbReference type="ARBA" id="ARBA00023176"/>
    </source>
</evidence>
<evidence type="ECO:0000313" key="11">
    <source>
        <dbReference type="Proteomes" id="UP001280121"/>
    </source>
</evidence>
<evidence type="ECO:0000259" key="9">
    <source>
        <dbReference type="PROSITE" id="PS50942"/>
    </source>
</evidence>
<protein>
    <recommendedName>
        <fullName evidence="9">ENTH domain-containing protein</fullName>
    </recommendedName>
</protein>
<dbReference type="PROSITE" id="PS50942">
    <property type="entry name" value="ENTH"/>
    <property type="match status" value="1"/>
</dbReference>
<dbReference type="InterPro" id="IPR008942">
    <property type="entry name" value="ENTH_VHS"/>
</dbReference>